<dbReference type="Pfam" id="PF00701">
    <property type="entry name" value="DHDPS"/>
    <property type="match status" value="1"/>
</dbReference>
<evidence type="ECO:0000256" key="5">
    <source>
        <dbReference type="ARBA" id="ARBA00022490"/>
    </source>
</evidence>
<dbReference type="GO" id="GO:0019877">
    <property type="term" value="P:diaminopimelate biosynthetic process"/>
    <property type="evidence" value="ECO:0007669"/>
    <property type="project" value="UniProtKB-UniRule"/>
</dbReference>
<dbReference type="OrthoDB" id="9782828at2"/>
<feature type="site" description="Part of a proton relay during catalysis" evidence="12 16">
    <location>
        <position position="111"/>
    </location>
</feature>
<evidence type="ECO:0000256" key="14">
    <source>
        <dbReference type="PIRSR" id="PIRSR001365-1"/>
    </source>
</evidence>
<evidence type="ECO:0000256" key="9">
    <source>
        <dbReference type="ARBA" id="ARBA00023239"/>
    </source>
</evidence>
<dbReference type="InterPro" id="IPR005263">
    <property type="entry name" value="DapA"/>
</dbReference>
<dbReference type="EC" id="4.3.3.7" evidence="4 12"/>
<keyword evidence="10 12" id="KW-0704">Schiff base</keyword>
<evidence type="ECO:0000256" key="4">
    <source>
        <dbReference type="ARBA" id="ARBA00012086"/>
    </source>
</evidence>
<gene>
    <name evidence="12" type="primary">dapA</name>
    <name evidence="17" type="ORF">EO244_09275</name>
</gene>
<keyword evidence="18" id="KW-1185">Reference proteome</keyword>
<evidence type="ECO:0000256" key="12">
    <source>
        <dbReference type="HAMAP-Rule" id="MF_00418"/>
    </source>
</evidence>
<comment type="caution">
    <text evidence="12">Was originally thought to be a dihydrodipicolinate synthase (DHDPS), catalyzing the condensation of (S)-aspartate-beta-semialdehyde [(S)-ASA] and pyruvate to dihydrodipicolinate (DHDP). However, it was shown in E.coli that the product of the enzymatic reaction is not dihydrodipicolinate but in fact (4S)-4-hydroxy-2,3,4,5-tetrahydro-(2S)-dipicolinic acid (HTPA), and that the consecutive dehydration reaction leading to DHDP is not spontaneous but catalyzed by DapB.</text>
</comment>
<comment type="function">
    <text evidence="1 12">Catalyzes the condensation of (S)-aspartate-beta-semialdehyde [(S)-ASA] and pyruvate to 4-hydroxy-tetrahydrodipicolinate (HTPA).</text>
</comment>
<dbReference type="HAMAP" id="MF_00418">
    <property type="entry name" value="DapA"/>
    <property type="match status" value="1"/>
</dbReference>
<feature type="binding site" evidence="12 15">
    <location>
        <position position="48"/>
    </location>
    <ligand>
        <name>pyruvate</name>
        <dbReference type="ChEBI" id="CHEBI:15361"/>
    </ligand>
</feature>
<feature type="active site" description="Schiff-base intermediate with substrate" evidence="12 14">
    <location>
        <position position="166"/>
    </location>
</feature>
<dbReference type="GO" id="GO:0009089">
    <property type="term" value="P:lysine biosynthetic process via diaminopimelate"/>
    <property type="evidence" value="ECO:0007669"/>
    <property type="project" value="UniProtKB-UniRule"/>
</dbReference>
<keyword evidence="7 12" id="KW-0220">Diaminopimelate biosynthesis</keyword>
<feature type="active site" description="Proton donor/acceptor" evidence="12 14">
    <location>
        <position position="137"/>
    </location>
</feature>
<keyword evidence="6 12" id="KW-0028">Amino-acid biosynthesis</keyword>
<dbReference type="Proteomes" id="UP000289703">
    <property type="component" value="Unassembled WGS sequence"/>
</dbReference>
<feature type="site" description="L-lysine inhibitor binding" evidence="16">
    <location>
        <position position="87"/>
    </location>
</feature>
<evidence type="ECO:0000256" key="8">
    <source>
        <dbReference type="ARBA" id="ARBA00023154"/>
    </source>
</evidence>
<evidence type="ECO:0000256" key="6">
    <source>
        <dbReference type="ARBA" id="ARBA00022605"/>
    </source>
</evidence>
<dbReference type="GO" id="GO:0005829">
    <property type="term" value="C:cytosol"/>
    <property type="evidence" value="ECO:0007669"/>
    <property type="project" value="TreeGrafter"/>
</dbReference>
<feature type="site" description="L-lysine inhibitor binding" evidence="16">
    <location>
        <position position="110"/>
    </location>
</feature>
<dbReference type="GO" id="GO:0008840">
    <property type="term" value="F:4-hydroxy-tetrahydrodipicolinate synthase activity"/>
    <property type="evidence" value="ECO:0007669"/>
    <property type="project" value="UniProtKB-UniRule"/>
</dbReference>
<sequence length="294" mass="32311">MSHQFTGTGVAIITPFFTNGSIDFNSLTNLVDFQINNGINYLVVMGTTGEAATLNKDEKKAVIDHIIKINNKRVPLVIGMGGNNTYEVVEGIKNFHAYKEISGILSVAPYYNKPSQEGLYQHYKMISEASPVPVILYNVPGRTSINISAETTLRLANDFKNIVAIKEASGNMEQIMAIINNKPNDFAVISGDDALTFPMICLGAEGVISVIANAFPKEFSNMVNAALDNKIEDAKTLHFKLFEIIQNLFTEGNPAGIKAILNINNLIENNFRLPMTPVSDKHYAKLEKLVSQVK</sequence>
<protein>
    <recommendedName>
        <fullName evidence="4 12">4-hydroxy-tetrahydrodipicolinate synthase</fullName>
        <shortName evidence="12">HTPA synthase</shortName>
        <ecNumber evidence="4 12">4.3.3.7</ecNumber>
    </recommendedName>
</protein>
<feature type="site" description="Part of a proton relay during catalysis" evidence="12 16">
    <location>
        <position position="47"/>
    </location>
</feature>
<evidence type="ECO:0000256" key="13">
    <source>
        <dbReference type="PIRNR" id="PIRNR001365"/>
    </source>
</evidence>
<comment type="pathway">
    <text evidence="2 12">Amino-acid biosynthesis; L-lysine biosynthesis via DAP pathway; (S)-tetrahydrodipicolinate from L-aspartate: step 3/4.</text>
</comment>
<dbReference type="InterPro" id="IPR002220">
    <property type="entry name" value="DapA-like"/>
</dbReference>
<name>A0A4Q1JL71_9BACT</name>
<keyword evidence="9 12" id="KW-0456">Lyase</keyword>
<proteinExistence type="inferred from homology"/>
<keyword evidence="5 12" id="KW-0963">Cytoplasm</keyword>
<feature type="site" description="L-lysine inhibitor binding" evidence="16">
    <location>
        <position position="83"/>
    </location>
</feature>
<feature type="site" description="L-lysine inhibitor binding; via carbonyl oxygen" evidence="16">
    <location>
        <position position="52"/>
    </location>
</feature>
<dbReference type="RefSeq" id="WP_129254391.1">
    <property type="nucleotide sequence ID" value="NZ_SAXA01000007.1"/>
</dbReference>
<dbReference type="SMART" id="SM01130">
    <property type="entry name" value="DHDPS"/>
    <property type="match status" value="1"/>
</dbReference>
<feature type="binding site" evidence="12 15">
    <location>
        <position position="208"/>
    </location>
    <ligand>
        <name>pyruvate</name>
        <dbReference type="ChEBI" id="CHEBI:15361"/>
    </ligand>
</feature>
<dbReference type="EMBL" id="SAXA01000007">
    <property type="protein sequence ID" value="RXQ94463.1"/>
    <property type="molecule type" value="Genomic_DNA"/>
</dbReference>
<dbReference type="PRINTS" id="PR00146">
    <property type="entry name" value="DHPICSNTHASE"/>
</dbReference>
<dbReference type="PROSITE" id="PS00666">
    <property type="entry name" value="DHDPS_2"/>
    <property type="match status" value="1"/>
</dbReference>
<dbReference type="PANTHER" id="PTHR12128:SF66">
    <property type="entry name" value="4-HYDROXY-2-OXOGLUTARATE ALDOLASE, MITOCHONDRIAL"/>
    <property type="match status" value="1"/>
</dbReference>
<dbReference type="InterPro" id="IPR013785">
    <property type="entry name" value="Aldolase_TIM"/>
</dbReference>
<evidence type="ECO:0000313" key="17">
    <source>
        <dbReference type="EMBL" id="RXQ94463.1"/>
    </source>
</evidence>
<dbReference type="NCBIfam" id="TIGR00674">
    <property type="entry name" value="dapA"/>
    <property type="match status" value="1"/>
</dbReference>
<comment type="caution">
    <text evidence="17">The sequence shown here is derived from an EMBL/GenBank/DDBJ whole genome shotgun (WGS) entry which is preliminary data.</text>
</comment>
<evidence type="ECO:0000256" key="3">
    <source>
        <dbReference type="ARBA" id="ARBA00007592"/>
    </source>
</evidence>
<organism evidence="17 18">
    <name type="scientific">Ancylomarina salipaludis</name>
    <dbReference type="NCBI Taxonomy" id="2501299"/>
    <lineage>
        <taxon>Bacteria</taxon>
        <taxon>Pseudomonadati</taxon>
        <taxon>Bacteroidota</taxon>
        <taxon>Bacteroidia</taxon>
        <taxon>Marinilabiliales</taxon>
        <taxon>Marinifilaceae</taxon>
        <taxon>Ancylomarina</taxon>
    </lineage>
</organism>
<keyword evidence="8 12" id="KW-0457">Lysine biosynthesis</keyword>
<evidence type="ECO:0000256" key="15">
    <source>
        <dbReference type="PIRSR" id="PIRSR001365-2"/>
    </source>
</evidence>
<evidence type="ECO:0000256" key="1">
    <source>
        <dbReference type="ARBA" id="ARBA00003294"/>
    </source>
</evidence>
<dbReference type="PANTHER" id="PTHR12128">
    <property type="entry name" value="DIHYDRODIPICOLINATE SYNTHASE"/>
    <property type="match status" value="1"/>
</dbReference>
<reference evidence="17 18" key="1">
    <citation type="submission" date="2019-01" db="EMBL/GenBank/DDBJ databases">
        <title>Ancylomarina salipaludis sp. nov., isolated from a salt marsh.</title>
        <authorList>
            <person name="Yoon J.-H."/>
        </authorList>
    </citation>
    <scope>NUCLEOTIDE SEQUENCE [LARGE SCALE GENOMIC DNA]</scope>
    <source>
        <strain evidence="17 18">SHSM-M15</strain>
    </source>
</reference>
<evidence type="ECO:0000256" key="16">
    <source>
        <dbReference type="PIRSR" id="PIRSR001365-3"/>
    </source>
</evidence>
<comment type="subunit">
    <text evidence="12">Homotetramer; dimer of dimers.</text>
</comment>
<dbReference type="Gene3D" id="3.20.20.70">
    <property type="entry name" value="Aldolase class I"/>
    <property type="match status" value="1"/>
</dbReference>
<dbReference type="PIRSF" id="PIRSF001365">
    <property type="entry name" value="DHDPS"/>
    <property type="match status" value="1"/>
</dbReference>
<comment type="similarity">
    <text evidence="3 12 13">Belongs to the DapA family.</text>
</comment>
<dbReference type="UniPathway" id="UPA00034">
    <property type="reaction ID" value="UER00017"/>
</dbReference>
<dbReference type="InterPro" id="IPR020625">
    <property type="entry name" value="Schiff_base-form_aldolases_AS"/>
</dbReference>
<dbReference type="SUPFAM" id="SSF51569">
    <property type="entry name" value="Aldolase"/>
    <property type="match status" value="1"/>
</dbReference>
<evidence type="ECO:0000313" key="18">
    <source>
        <dbReference type="Proteomes" id="UP000289703"/>
    </source>
</evidence>
<evidence type="ECO:0000256" key="10">
    <source>
        <dbReference type="ARBA" id="ARBA00023270"/>
    </source>
</evidence>
<comment type="catalytic activity">
    <reaction evidence="11 12">
        <text>L-aspartate 4-semialdehyde + pyruvate = (2S,4S)-4-hydroxy-2,3,4,5-tetrahydrodipicolinate + H2O + H(+)</text>
        <dbReference type="Rhea" id="RHEA:34171"/>
        <dbReference type="ChEBI" id="CHEBI:15361"/>
        <dbReference type="ChEBI" id="CHEBI:15377"/>
        <dbReference type="ChEBI" id="CHEBI:15378"/>
        <dbReference type="ChEBI" id="CHEBI:67139"/>
        <dbReference type="ChEBI" id="CHEBI:537519"/>
        <dbReference type="EC" id="4.3.3.7"/>
    </reaction>
</comment>
<dbReference type="AlphaFoldDB" id="A0A4Q1JL71"/>
<evidence type="ECO:0000256" key="7">
    <source>
        <dbReference type="ARBA" id="ARBA00022915"/>
    </source>
</evidence>
<comment type="subcellular location">
    <subcellularLocation>
        <location evidence="12">Cytoplasm</location>
    </subcellularLocation>
</comment>
<dbReference type="CDD" id="cd00950">
    <property type="entry name" value="DHDPS"/>
    <property type="match status" value="1"/>
</dbReference>
<accession>A0A4Q1JL71</accession>
<evidence type="ECO:0000256" key="2">
    <source>
        <dbReference type="ARBA" id="ARBA00005120"/>
    </source>
</evidence>
<evidence type="ECO:0000256" key="11">
    <source>
        <dbReference type="ARBA" id="ARBA00047836"/>
    </source>
</evidence>